<evidence type="ECO:0000256" key="2">
    <source>
        <dbReference type="ARBA" id="ARBA00004950"/>
    </source>
</evidence>
<dbReference type="RefSeq" id="WP_116554862.1">
    <property type="nucleotide sequence ID" value="NZ_QCZG01000020.1"/>
</dbReference>
<dbReference type="OrthoDB" id="9806724at2"/>
<dbReference type="InterPro" id="IPR003953">
    <property type="entry name" value="FAD-dep_OxRdtase_2_FAD-bd"/>
</dbReference>
<comment type="function">
    <text evidence="12">Catalyzes the oxidation of L-aspartate to iminoaspartate.</text>
</comment>
<dbReference type="Gene3D" id="3.90.700.10">
    <property type="entry name" value="Succinate dehydrogenase/fumarate reductase flavoprotein, catalytic domain"/>
    <property type="match status" value="1"/>
</dbReference>
<evidence type="ECO:0000256" key="3">
    <source>
        <dbReference type="ARBA" id="ARBA00008562"/>
    </source>
</evidence>
<evidence type="ECO:0000256" key="10">
    <source>
        <dbReference type="ARBA" id="ARBA00048305"/>
    </source>
</evidence>
<dbReference type="Pfam" id="PF00890">
    <property type="entry name" value="FAD_binding_2"/>
    <property type="match status" value="1"/>
</dbReference>
<evidence type="ECO:0000256" key="1">
    <source>
        <dbReference type="ARBA" id="ARBA00001974"/>
    </source>
</evidence>
<dbReference type="InterPro" id="IPR036188">
    <property type="entry name" value="FAD/NAD-bd_sf"/>
</dbReference>
<dbReference type="Pfam" id="PF02910">
    <property type="entry name" value="Succ_DH_flav_C"/>
    <property type="match status" value="1"/>
</dbReference>
<sequence>MQIRRTDCLIIGSGIAGLMMAEILSQYREVTIITKSSWHDSNSFLAQGGIASVSTEDDHWTEHFLDTVKAGEYHNLAEMVRLLVTTAPEMVNKLKEIGVPFDRNKDGSFMLAQEGGHSRRRIFHAGGDATGKEIVSCLYERVRRHVTVIEYETAIELISKNGFCYGTWTVNSVGERTVYLASHTILSTGGLGQLYSFTSNHPNATGDGIALAYRAGAKLSDLEFIQFHPTLLIKDGKCLGLVSEAVRGEGARLVTDSGQFLMDGIHPMKDLAPRHIVANAIYNAISQGERVYLDISAIPLFEKRFPTISHICKVNGVSLSGGLLPVAPGSHFLMGGVVTDSVGRTNIKRLYAIGEVANTTVHGANRLASNSLLEAIVFAKCAAKSILNEGFLTTPIFEQAFNVSFCALPKVDEIRAVMDRYVGIVRHYEGLSYAVNWFETYLRKEEANQSFSLDDVTRRNMTMVGWLVAKSALLRTESRGGHNRSDYPNKSDKWCKKRIIHQHSSNGAKEMVNQ</sequence>
<feature type="domain" description="FAD-dependent oxidoreductase 2 FAD-binding" evidence="13">
    <location>
        <begin position="7"/>
        <end position="372"/>
    </location>
</feature>
<dbReference type="SUPFAM" id="SSF46977">
    <property type="entry name" value="Succinate dehydrogenase/fumarate reductase flavoprotein C-terminal domain"/>
    <property type="match status" value="1"/>
</dbReference>
<dbReference type="GO" id="GO:0005737">
    <property type="term" value="C:cytoplasm"/>
    <property type="evidence" value="ECO:0007669"/>
    <property type="project" value="UniProtKB-SubCell"/>
</dbReference>
<evidence type="ECO:0000259" key="14">
    <source>
        <dbReference type="Pfam" id="PF02910"/>
    </source>
</evidence>
<dbReference type="UniPathway" id="UPA00253">
    <property type="reaction ID" value="UER00326"/>
</dbReference>
<dbReference type="GO" id="GO:0008734">
    <property type="term" value="F:L-aspartate oxidase activity"/>
    <property type="evidence" value="ECO:0007669"/>
    <property type="project" value="UniProtKB-UniRule"/>
</dbReference>
<reference evidence="15 16" key="1">
    <citation type="submission" date="2018-04" db="EMBL/GenBank/DDBJ databases">
        <title>Camelliibacillus theae gen. nov., sp. nov., isolated from Pu'er tea.</title>
        <authorList>
            <person name="Niu L."/>
        </authorList>
    </citation>
    <scope>NUCLEOTIDE SEQUENCE [LARGE SCALE GENOMIC DNA]</scope>
    <source>
        <strain evidence="15 16">T8</strain>
    </source>
</reference>
<dbReference type="NCBIfam" id="NF005978">
    <property type="entry name" value="PRK08071.1"/>
    <property type="match status" value="1"/>
</dbReference>
<comment type="subcellular location">
    <subcellularLocation>
        <location evidence="12">Cytoplasm</location>
    </subcellularLocation>
</comment>
<evidence type="ECO:0000313" key="16">
    <source>
        <dbReference type="Proteomes" id="UP000245998"/>
    </source>
</evidence>
<dbReference type="SUPFAM" id="SSF51905">
    <property type="entry name" value="FAD/NAD(P)-binding domain"/>
    <property type="match status" value="1"/>
</dbReference>
<dbReference type="NCBIfam" id="TIGR00551">
    <property type="entry name" value="nadB"/>
    <property type="match status" value="1"/>
</dbReference>
<evidence type="ECO:0000256" key="4">
    <source>
        <dbReference type="ARBA" id="ARBA00012173"/>
    </source>
</evidence>
<dbReference type="InterPro" id="IPR015939">
    <property type="entry name" value="Fum_Rdtase/Succ_DH_flav-like_C"/>
</dbReference>
<evidence type="ECO:0000256" key="5">
    <source>
        <dbReference type="ARBA" id="ARBA00021901"/>
    </source>
</evidence>
<evidence type="ECO:0000256" key="8">
    <source>
        <dbReference type="ARBA" id="ARBA00022827"/>
    </source>
</evidence>
<dbReference type="Gene3D" id="3.50.50.60">
    <property type="entry name" value="FAD/NAD(P)-binding domain"/>
    <property type="match status" value="1"/>
</dbReference>
<evidence type="ECO:0000256" key="9">
    <source>
        <dbReference type="ARBA" id="ARBA00023002"/>
    </source>
</evidence>
<proteinExistence type="inferred from homology"/>
<comment type="similarity">
    <text evidence="3 12">Belongs to the FAD-dependent oxidoreductase 2 family. NadB subfamily.</text>
</comment>
<keyword evidence="7 12" id="KW-0662">Pyridine nucleotide biosynthesis</keyword>
<keyword evidence="8 12" id="KW-0274">FAD</keyword>
<comment type="pathway">
    <text evidence="2 12">Cofactor biosynthesis; NAD(+) biosynthesis; iminoaspartate from L-aspartate (oxidase route): step 1/1.</text>
</comment>
<dbReference type="Gene3D" id="1.20.58.100">
    <property type="entry name" value="Fumarate reductase/succinate dehydrogenase flavoprotein-like, C-terminal domain"/>
    <property type="match status" value="1"/>
</dbReference>
<evidence type="ECO:0000256" key="12">
    <source>
        <dbReference type="RuleBase" id="RU362049"/>
    </source>
</evidence>
<dbReference type="EMBL" id="QCZG01000020">
    <property type="protein sequence ID" value="PWA10721.1"/>
    <property type="molecule type" value="Genomic_DNA"/>
</dbReference>
<dbReference type="PANTHER" id="PTHR42716:SF2">
    <property type="entry name" value="L-ASPARTATE OXIDASE, CHLOROPLASTIC"/>
    <property type="match status" value="1"/>
</dbReference>
<feature type="domain" description="Fumarate reductase/succinate dehydrogenase flavoprotein-like C-terminal" evidence="14">
    <location>
        <begin position="413"/>
        <end position="508"/>
    </location>
</feature>
<evidence type="ECO:0000256" key="7">
    <source>
        <dbReference type="ARBA" id="ARBA00022642"/>
    </source>
</evidence>
<evidence type="ECO:0000259" key="13">
    <source>
        <dbReference type="Pfam" id="PF00890"/>
    </source>
</evidence>
<dbReference type="GO" id="GO:0034628">
    <property type="term" value="P:'de novo' NAD+ biosynthetic process from L-aspartate"/>
    <property type="evidence" value="ECO:0007669"/>
    <property type="project" value="TreeGrafter"/>
</dbReference>
<dbReference type="GO" id="GO:0033765">
    <property type="term" value="F:steroid dehydrogenase activity, acting on the CH-CH group of donors"/>
    <property type="evidence" value="ECO:0007669"/>
    <property type="project" value="UniProtKB-ARBA"/>
</dbReference>
<evidence type="ECO:0000256" key="11">
    <source>
        <dbReference type="NCBIfam" id="TIGR00551"/>
    </source>
</evidence>
<comment type="caution">
    <text evidence="15">The sequence shown here is derived from an EMBL/GenBank/DDBJ whole genome shotgun (WGS) entry which is preliminary data.</text>
</comment>
<accession>A0A2U1JZS5</accession>
<dbReference type="Proteomes" id="UP000245998">
    <property type="component" value="Unassembled WGS sequence"/>
</dbReference>
<evidence type="ECO:0000313" key="15">
    <source>
        <dbReference type="EMBL" id="PWA10721.1"/>
    </source>
</evidence>
<protein>
    <recommendedName>
        <fullName evidence="5 11">L-aspartate oxidase</fullName>
        <ecNumber evidence="4 11">1.4.3.16</ecNumber>
    </recommendedName>
</protein>
<name>A0A2U1JZS5_9BACI</name>
<dbReference type="InterPro" id="IPR005288">
    <property type="entry name" value="NadB"/>
</dbReference>
<dbReference type="SUPFAM" id="SSF56425">
    <property type="entry name" value="Succinate dehydrogenase/fumarate reductase flavoprotein, catalytic domain"/>
    <property type="match status" value="1"/>
</dbReference>
<dbReference type="PRINTS" id="PR00368">
    <property type="entry name" value="FADPNR"/>
</dbReference>
<gene>
    <name evidence="15" type="ORF">DCC39_10550</name>
</gene>
<dbReference type="EC" id="1.4.3.16" evidence="4 11"/>
<evidence type="ECO:0000256" key="6">
    <source>
        <dbReference type="ARBA" id="ARBA00022630"/>
    </source>
</evidence>
<organism evidence="15 16">
    <name type="scientific">Pueribacillus theae</name>
    <dbReference type="NCBI Taxonomy" id="2171751"/>
    <lineage>
        <taxon>Bacteria</taxon>
        <taxon>Bacillati</taxon>
        <taxon>Bacillota</taxon>
        <taxon>Bacilli</taxon>
        <taxon>Bacillales</taxon>
        <taxon>Bacillaceae</taxon>
        <taxon>Pueribacillus</taxon>
    </lineage>
</organism>
<keyword evidence="16" id="KW-1185">Reference proteome</keyword>
<keyword evidence="6 12" id="KW-0285">Flavoprotein</keyword>
<dbReference type="PANTHER" id="PTHR42716">
    <property type="entry name" value="L-ASPARTATE OXIDASE"/>
    <property type="match status" value="1"/>
</dbReference>
<dbReference type="AlphaFoldDB" id="A0A2U1JZS5"/>
<comment type="catalytic activity">
    <reaction evidence="10">
        <text>L-aspartate + O2 = iminosuccinate + H2O2</text>
        <dbReference type="Rhea" id="RHEA:25876"/>
        <dbReference type="ChEBI" id="CHEBI:15379"/>
        <dbReference type="ChEBI" id="CHEBI:16240"/>
        <dbReference type="ChEBI" id="CHEBI:29991"/>
        <dbReference type="ChEBI" id="CHEBI:77875"/>
        <dbReference type="EC" id="1.4.3.16"/>
    </reaction>
    <physiologicalReaction direction="left-to-right" evidence="10">
        <dbReference type="Rhea" id="RHEA:25877"/>
    </physiologicalReaction>
</comment>
<keyword evidence="9 12" id="KW-0560">Oxidoreductase</keyword>
<dbReference type="InterPro" id="IPR027477">
    <property type="entry name" value="Succ_DH/fumarate_Rdtase_cat_sf"/>
</dbReference>
<comment type="cofactor">
    <cofactor evidence="1 12">
        <name>FAD</name>
        <dbReference type="ChEBI" id="CHEBI:57692"/>
    </cofactor>
</comment>
<dbReference type="InterPro" id="IPR037099">
    <property type="entry name" value="Fum_R/Succ_DH_flav-like_C_sf"/>
</dbReference>